<dbReference type="Pfam" id="PF13519">
    <property type="entry name" value="VWA_2"/>
    <property type="match status" value="1"/>
</dbReference>
<gene>
    <name evidence="2" type="ORF">CUN49_05795</name>
</gene>
<name>A0A2M8PFP5_9CHLR</name>
<dbReference type="AlphaFoldDB" id="A0A2M8PFP5"/>
<feature type="domain" description="VWFA" evidence="1">
    <location>
        <begin position="16"/>
        <end position="157"/>
    </location>
</feature>
<evidence type="ECO:0000313" key="2">
    <source>
        <dbReference type="EMBL" id="PJF36370.1"/>
    </source>
</evidence>
<protein>
    <recommendedName>
        <fullName evidence="1">VWFA domain-containing protein</fullName>
    </recommendedName>
</protein>
<dbReference type="PROSITE" id="PS50234">
    <property type="entry name" value="VWFA"/>
    <property type="match status" value="1"/>
</dbReference>
<organism evidence="2 3">
    <name type="scientific">Candidatus Thermofonsia Clade 1 bacterium</name>
    <dbReference type="NCBI Taxonomy" id="2364210"/>
    <lineage>
        <taxon>Bacteria</taxon>
        <taxon>Bacillati</taxon>
        <taxon>Chloroflexota</taxon>
        <taxon>Candidatus Thermofontia</taxon>
        <taxon>Candidatus Thermofonsia Clade 1</taxon>
    </lineage>
</organism>
<dbReference type="InterPro" id="IPR002035">
    <property type="entry name" value="VWF_A"/>
</dbReference>
<sequence length="182" mass="19178">MSQLRRAMTPIAEPLCAYILVDCSASMSGAPFEALRQGVQVLLNAFERYNGRAVQAALLAFESAPILMTPLQAAHSEAFIADANQILATSEPAGASNLGKALRQLAAALPEGAMTALYLFSDGGFTDDWQSALAQVRPRLKCFYAVACGLSADREALSAADQVLSVDGLTADTLLTALRAIK</sequence>
<evidence type="ECO:0000313" key="3">
    <source>
        <dbReference type="Proteomes" id="UP000229681"/>
    </source>
</evidence>
<dbReference type="Gene3D" id="3.40.50.410">
    <property type="entry name" value="von Willebrand factor, type A domain"/>
    <property type="match status" value="1"/>
</dbReference>
<evidence type="ECO:0000259" key="1">
    <source>
        <dbReference type="PROSITE" id="PS50234"/>
    </source>
</evidence>
<dbReference type="Proteomes" id="UP000229681">
    <property type="component" value="Unassembled WGS sequence"/>
</dbReference>
<dbReference type="SMART" id="SM00327">
    <property type="entry name" value="VWA"/>
    <property type="match status" value="1"/>
</dbReference>
<accession>A0A2M8PFP5</accession>
<dbReference type="InterPro" id="IPR036465">
    <property type="entry name" value="vWFA_dom_sf"/>
</dbReference>
<proteinExistence type="predicted"/>
<dbReference type="SUPFAM" id="SSF53300">
    <property type="entry name" value="vWA-like"/>
    <property type="match status" value="1"/>
</dbReference>
<dbReference type="EMBL" id="PGTM01000059">
    <property type="protein sequence ID" value="PJF36370.1"/>
    <property type="molecule type" value="Genomic_DNA"/>
</dbReference>
<comment type="caution">
    <text evidence="2">The sequence shown here is derived from an EMBL/GenBank/DDBJ whole genome shotgun (WGS) entry which is preliminary data.</text>
</comment>
<reference evidence="2 3" key="1">
    <citation type="submission" date="2017-11" db="EMBL/GenBank/DDBJ databases">
        <title>Evolution of Phototrophy in the Chloroflexi Phylum Driven by Horizontal Gene Transfer.</title>
        <authorList>
            <person name="Ward L.M."/>
            <person name="Hemp J."/>
            <person name="Shih P.M."/>
            <person name="Mcglynn S.E."/>
            <person name="Fischer W."/>
        </authorList>
    </citation>
    <scope>NUCLEOTIDE SEQUENCE [LARGE SCALE GENOMIC DNA]</scope>
    <source>
        <strain evidence="2">JP3_13</strain>
    </source>
</reference>